<evidence type="ECO:0000313" key="1">
    <source>
        <dbReference type="EMBL" id="TCU58249.1"/>
    </source>
</evidence>
<dbReference type="AlphaFoldDB" id="A0A4R3TAP0"/>
<gene>
    <name evidence="1" type="ORF">EDD61_11548</name>
</gene>
<reference evidence="1 2" key="1">
    <citation type="submission" date="2019-03" db="EMBL/GenBank/DDBJ databases">
        <title>Genomic Encyclopedia of Type Strains, Phase IV (KMG-IV): sequencing the most valuable type-strain genomes for metagenomic binning, comparative biology and taxonomic classification.</title>
        <authorList>
            <person name="Goeker M."/>
        </authorList>
    </citation>
    <scope>NUCLEOTIDE SEQUENCE [LARGE SCALE GENOMIC DNA]</scope>
    <source>
        <strain evidence="1 2">DSM 29481</strain>
    </source>
</reference>
<dbReference type="GeneID" id="73796907"/>
<dbReference type="RefSeq" id="WP_008690464.1">
    <property type="nucleotide sequence ID" value="NZ_AP024510.1"/>
</dbReference>
<dbReference type="EMBL" id="SMBP01000015">
    <property type="protein sequence ID" value="TCU58249.1"/>
    <property type="molecule type" value="Genomic_DNA"/>
</dbReference>
<keyword evidence="2" id="KW-1185">Reference proteome</keyword>
<organism evidence="1 2">
    <name type="scientific">Longicatena caecimuris</name>
    <dbReference type="NCBI Taxonomy" id="1796635"/>
    <lineage>
        <taxon>Bacteria</taxon>
        <taxon>Bacillati</taxon>
        <taxon>Bacillota</taxon>
        <taxon>Erysipelotrichia</taxon>
        <taxon>Erysipelotrichales</taxon>
        <taxon>Erysipelotrichaceae</taxon>
        <taxon>Longicatena</taxon>
    </lineage>
</organism>
<proteinExistence type="predicted"/>
<protein>
    <submittedName>
        <fullName evidence="1">Uncharacterized protein</fullName>
    </submittedName>
</protein>
<dbReference type="Proteomes" id="UP000295773">
    <property type="component" value="Unassembled WGS sequence"/>
</dbReference>
<evidence type="ECO:0000313" key="2">
    <source>
        <dbReference type="Proteomes" id="UP000295773"/>
    </source>
</evidence>
<name>A0A4R3TAP0_9FIRM</name>
<accession>A0A4R3TAP0</accession>
<comment type="caution">
    <text evidence="1">The sequence shown here is derived from an EMBL/GenBank/DDBJ whole genome shotgun (WGS) entry which is preliminary data.</text>
</comment>
<sequence>MNNAYPYNYYFTAHTVLTYSSANSISSISTSEPYDIRIVKPFPSLSDVDLK</sequence>